<dbReference type="Pfam" id="PF07715">
    <property type="entry name" value="Plug"/>
    <property type="match status" value="1"/>
</dbReference>
<keyword evidence="7 8" id="KW-0998">Cell outer membrane</keyword>
<evidence type="ECO:0000259" key="13">
    <source>
        <dbReference type="Pfam" id="PF07715"/>
    </source>
</evidence>
<comment type="subcellular location">
    <subcellularLocation>
        <location evidence="1 8">Cell outer membrane</location>
        <topology evidence="1 8">Multi-pass membrane protein</topology>
    </subcellularLocation>
</comment>
<evidence type="ECO:0000313" key="15">
    <source>
        <dbReference type="Proteomes" id="UP000516148"/>
    </source>
</evidence>
<keyword evidence="14" id="KW-0675">Receptor</keyword>
<dbReference type="PANTHER" id="PTHR30069">
    <property type="entry name" value="TONB-DEPENDENT OUTER MEMBRANE RECEPTOR"/>
    <property type="match status" value="1"/>
</dbReference>
<dbReference type="Pfam" id="PF00593">
    <property type="entry name" value="TonB_dep_Rec_b-barrel"/>
    <property type="match status" value="1"/>
</dbReference>
<reference evidence="14 15" key="1">
    <citation type="submission" date="2020-09" db="EMBL/GenBank/DDBJ databases">
        <title>Sphingomonas sp., a new species isolated from pork steak.</title>
        <authorList>
            <person name="Heidler von Heilborn D."/>
        </authorList>
    </citation>
    <scope>NUCLEOTIDE SEQUENCE [LARGE SCALE GENOMIC DNA]</scope>
    <source>
        <strain evidence="15">S8-3T</strain>
    </source>
</reference>
<dbReference type="GO" id="GO:0009279">
    <property type="term" value="C:cell outer membrane"/>
    <property type="evidence" value="ECO:0007669"/>
    <property type="project" value="UniProtKB-SubCell"/>
</dbReference>
<dbReference type="SUPFAM" id="SSF56935">
    <property type="entry name" value="Porins"/>
    <property type="match status" value="1"/>
</dbReference>
<feature type="region of interest" description="Disordered" evidence="10">
    <location>
        <begin position="22"/>
        <end position="46"/>
    </location>
</feature>
<accession>A0A7H0LPM0</accession>
<keyword evidence="11" id="KW-0732">Signal</keyword>
<feature type="chain" id="PRO_5028803310" evidence="11">
    <location>
        <begin position="22"/>
        <end position="681"/>
    </location>
</feature>
<dbReference type="RefSeq" id="WP_187763928.1">
    <property type="nucleotide sequence ID" value="NZ_CP061038.1"/>
</dbReference>
<evidence type="ECO:0000256" key="4">
    <source>
        <dbReference type="ARBA" id="ARBA00022692"/>
    </source>
</evidence>
<dbReference type="Gene3D" id="2.40.170.20">
    <property type="entry name" value="TonB-dependent receptor, beta-barrel domain"/>
    <property type="match status" value="1"/>
</dbReference>
<feature type="domain" description="TonB-dependent receptor-like beta-barrel" evidence="12">
    <location>
        <begin position="219"/>
        <end position="631"/>
    </location>
</feature>
<keyword evidence="2 8" id="KW-0813">Transport</keyword>
<gene>
    <name evidence="14" type="ORF">H3Z74_11095</name>
</gene>
<dbReference type="InterPro" id="IPR000531">
    <property type="entry name" value="Beta-barrel_TonB"/>
</dbReference>
<keyword evidence="4 8" id="KW-0812">Transmembrane</keyword>
<organism evidence="14 15">
    <name type="scientific">Sphingomonas alpina</name>
    <dbReference type="NCBI Taxonomy" id="653931"/>
    <lineage>
        <taxon>Bacteria</taxon>
        <taxon>Pseudomonadati</taxon>
        <taxon>Pseudomonadota</taxon>
        <taxon>Alphaproteobacteria</taxon>
        <taxon>Sphingomonadales</taxon>
        <taxon>Sphingomonadaceae</taxon>
        <taxon>Sphingomonas</taxon>
    </lineage>
</organism>
<dbReference type="GO" id="GO:0044718">
    <property type="term" value="P:siderophore transmembrane transport"/>
    <property type="evidence" value="ECO:0007669"/>
    <property type="project" value="TreeGrafter"/>
</dbReference>
<evidence type="ECO:0000256" key="10">
    <source>
        <dbReference type="SAM" id="MobiDB-lite"/>
    </source>
</evidence>
<comment type="similarity">
    <text evidence="8 9">Belongs to the TonB-dependent receptor family.</text>
</comment>
<feature type="signal peptide" evidence="11">
    <location>
        <begin position="1"/>
        <end position="21"/>
    </location>
</feature>
<protein>
    <submittedName>
        <fullName evidence="14">TonB-dependent receptor</fullName>
    </submittedName>
</protein>
<dbReference type="InterPro" id="IPR012910">
    <property type="entry name" value="Plug_dom"/>
</dbReference>
<evidence type="ECO:0000256" key="11">
    <source>
        <dbReference type="SAM" id="SignalP"/>
    </source>
</evidence>
<name>A0A7H0LPM0_9SPHN</name>
<evidence type="ECO:0000256" key="2">
    <source>
        <dbReference type="ARBA" id="ARBA00022448"/>
    </source>
</evidence>
<keyword evidence="3 8" id="KW-1134">Transmembrane beta strand</keyword>
<keyword evidence="5 9" id="KW-0798">TonB box</keyword>
<dbReference type="PANTHER" id="PTHR30069:SF40">
    <property type="entry name" value="TONB-DEPENDENT RECEPTOR NMB0964-RELATED"/>
    <property type="match status" value="1"/>
</dbReference>
<evidence type="ECO:0000259" key="12">
    <source>
        <dbReference type="Pfam" id="PF00593"/>
    </source>
</evidence>
<evidence type="ECO:0000256" key="1">
    <source>
        <dbReference type="ARBA" id="ARBA00004571"/>
    </source>
</evidence>
<proteinExistence type="inferred from homology"/>
<keyword evidence="6 8" id="KW-0472">Membrane</keyword>
<dbReference type="GO" id="GO:0015344">
    <property type="term" value="F:siderophore uptake transmembrane transporter activity"/>
    <property type="evidence" value="ECO:0007669"/>
    <property type="project" value="TreeGrafter"/>
</dbReference>
<feature type="domain" description="TonB-dependent receptor plug" evidence="13">
    <location>
        <begin position="63"/>
        <end position="166"/>
    </location>
</feature>
<evidence type="ECO:0000256" key="5">
    <source>
        <dbReference type="ARBA" id="ARBA00023077"/>
    </source>
</evidence>
<evidence type="ECO:0000256" key="9">
    <source>
        <dbReference type="RuleBase" id="RU003357"/>
    </source>
</evidence>
<sequence length="681" mass="72118">MRNVFLTGAALAALLPACAQAQTDPQASTTPPSGAEARGRPEPAANKGDIIITASPFAVSRDDTAAIAVKVDRNEILAAGGSSLADSLASVPGISATGFAAGASRPIIRGMDATRVRILENGVSSSDVSDIGPDHGMPIDPLSAQSIEVVRGAGTLRYGSQAIGGVVNAINNRVPTLLPTEALSGELNGSFGTAANTAETSGLADAKLGNFVLHADGFYRHADDYDTPLGTQANSFFRGHGGALGGSYFFGPESKSRIGVAVTQYDAKYGIPSDTTYIDMRQTKILGRASFDLGSGVLHTLNIDTSYANYKHDEDDPDGTIEATFKNKELDGRAELLFGPIGPLSNTALGVEVQRRKFQALGADRSYLFPTTTQSEAAFLFTEMPLSDALKLQASGRVEHIHADGTPASNIFTSSEFTPVSGAIGALYSPAQAVKFGLTFSSTGRAPAITELFARGGHDGPDTFETGDPRLRIERANSLEGSVRVNSGRFKFEGSVYSTWFKNYIYGNLTGRTCDDDGVCSLDPDGELKELNYLQQGAHFRGLEGIASYQLLKTESGGLEVKAQGDYVRATLDDGSNVPRIPPYRYGGGLSWTSSKLDAGFLFLHSARQDNFGAFDTSTPGFNSLNAQVALHPFKDHPGIEFAVVGQNLTNDVQRDAAALNKDVVVMPGRNIRFVLRLATF</sequence>
<dbReference type="Gene3D" id="2.170.130.10">
    <property type="entry name" value="TonB-dependent receptor, plug domain"/>
    <property type="match status" value="1"/>
</dbReference>
<evidence type="ECO:0000256" key="3">
    <source>
        <dbReference type="ARBA" id="ARBA00022452"/>
    </source>
</evidence>
<keyword evidence="15" id="KW-1185">Reference proteome</keyword>
<evidence type="ECO:0000256" key="6">
    <source>
        <dbReference type="ARBA" id="ARBA00023136"/>
    </source>
</evidence>
<dbReference type="AlphaFoldDB" id="A0A7H0LPM0"/>
<evidence type="ECO:0000256" key="7">
    <source>
        <dbReference type="ARBA" id="ARBA00023237"/>
    </source>
</evidence>
<dbReference type="InterPro" id="IPR037066">
    <property type="entry name" value="Plug_dom_sf"/>
</dbReference>
<dbReference type="PROSITE" id="PS52016">
    <property type="entry name" value="TONB_DEPENDENT_REC_3"/>
    <property type="match status" value="1"/>
</dbReference>
<feature type="compositionally biased region" description="Polar residues" evidence="10">
    <location>
        <begin position="22"/>
        <end position="32"/>
    </location>
</feature>
<dbReference type="InterPro" id="IPR036942">
    <property type="entry name" value="Beta-barrel_TonB_sf"/>
</dbReference>
<dbReference type="EMBL" id="CP061038">
    <property type="protein sequence ID" value="QNQ11623.1"/>
    <property type="molecule type" value="Genomic_DNA"/>
</dbReference>
<dbReference type="InterPro" id="IPR039426">
    <property type="entry name" value="TonB-dep_rcpt-like"/>
</dbReference>
<evidence type="ECO:0000313" key="14">
    <source>
        <dbReference type="EMBL" id="QNQ11623.1"/>
    </source>
</evidence>
<dbReference type="KEGG" id="spap:H3Z74_11095"/>
<dbReference type="Proteomes" id="UP000516148">
    <property type="component" value="Chromosome"/>
</dbReference>
<evidence type="ECO:0000256" key="8">
    <source>
        <dbReference type="PROSITE-ProRule" id="PRU01360"/>
    </source>
</evidence>